<comment type="similarity">
    <text evidence="1">Belongs to the ClpA/ClpB family.</text>
</comment>
<dbReference type="AlphaFoldDB" id="A0A2J5NCF4"/>
<reference evidence="3 4" key="2">
    <citation type="submission" date="2018-01" db="EMBL/GenBank/DDBJ databases">
        <title>Genomic study of Klebsiella pneumoniae.</title>
        <authorList>
            <person name="Yang Y."/>
            <person name="Bicalho R."/>
        </authorList>
    </citation>
    <scope>NUCLEOTIDE SEQUENCE [LARGE SCALE GENOMIC DNA]</scope>
    <source>
        <strain evidence="3 4">A10</strain>
    </source>
</reference>
<dbReference type="Proteomes" id="UP000234667">
    <property type="component" value="Unassembled WGS sequence"/>
</dbReference>
<feature type="non-terminal residue" evidence="3">
    <location>
        <position position="182"/>
    </location>
</feature>
<feature type="domain" description="Clp R" evidence="2">
    <location>
        <begin position="6"/>
        <end position="109"/>
    </location>
</feature>
<protein>
    <submittedName>
        <fullName evidence="3">Type VI secretion system ATPase TssH</fullName>
    </submittedName>
</protein>
<dbReference type="Pfam" id="PF02861">
    <property type="entry name" value="Clp_N"/>
    <property type="match status" value="1"/>
</dbReference>
<reference evidence="3 4" key="1">
    <citation type="submission" date="2017-11" db="EMBL/GenBank/DDBJ databases">
        <authorList>
            <person name="Han C.G."/>
        </authorList>
    </citation>
    <scope>NUCLEOTIDE SEQUENCE [LARGE SCALE GENOMIC DNA]</scope>
    <source>
        <strain evidence="3 4">A10</strain>
    </source>
</reference>
<dbReference type="Gene3D" id="1.10.1780.10">
    <property type="entry name" value="Clp, N-terminal domain"/>
    <property type="match status" value="1"/>
</dbReference>
<dbReference type="InterPro" id="IPR036628">
    <property type="entry name" value="Clp_N_dom_sf"/>
</dbReference>
<gene>
    <name evidence="3" type="ORF">CWN49_37805</name>
</gene>
<name>A0A2J5NCF4_9ENTR</name>
<dbReference type="InterPro" id="IPR004176">
    <property type="entry name" value="Clp_R_N"/>
</dbReference>
<proteinExistence type="inferred from homology"/>
<dbReference type="EMBL" id="PIDR01002386">
    <property type="protein sequence ID" value="PLO51478.1"/>
    <property type="molecule type" value="Genomic_DNA"/>
</dbReference>
<dbReference type="SUPFAM" id="SSF81923">
    <property type="entry name" value="Double Clp-N motif"/>
    <property type="match status" value="1"/>
</dbReference>
<accession>A0A2J5NCF4</accession>
<organism evidence="3 4">
    <name type="scientific">Klebsiella michiganensis</name>
    <dbReference type="NCBI Taxonomy" id="1134687"/>
    <lineage>
        <taxon>Bacteria</taxon>
        <taxon>Pseudomonadati</taxon>
        <taxon>Pseudomonadota</taxon>
        <taxon>Gammaproteobacteria</taxon>
        <taxon>Enterobacterales</taxon>
        <taxon>Enterobacteriaceae</taxon>
        <taxon>Klebsiella/Raoultella group</taxon>
        <taxon>Klebsiella</taxon>
    </lineage>
</organism>
<evidence type="ECO:0000313" key="3">
    <source>
        <dbReference type="EMBL" id="PLO51478.1"/>
    </source>
</evidence>
<feature type="non-terminal residue" evidence="3">
    <location>
        <position position="1"/>
    </location>
</feature>
<sequence length="182" mass="20342">PYCARAMEVAASLCQTRAHAEILPEHWLLKLLELGEGDLTVLARRYEWDMDAIWQDLLAFLDTLPRSVRSRPQLSDSIQTLMQDAWLHASLAGEEHIRSIHLLMALVDKPKLAHCDGLWPLLTLGQGQLERLRPLLDAQSDERPEVQQEAELAQNHGGEVEFVGSQVGAGIKEGELTPALQN</sequence>
<evidence type="ECO:0000256" key="1">
    <source>
        <dbReference type="ARBA" id="ARBA00008675"/>
    </source>
</evidence>
<evidence type="ECO:0000259" key="2">
    <source>
        <dbReference type="Pfam" id="PF02861"/>
    </source>
</evidence>
<evidence type="ECO:0000313" key="4">
    <source>
        <dbReference type="Proteomes" id="UP000234667"/>
    </source>
</evidence>
<comment type="caution">
    <text evidence="3">The sequence shown here is derived from an EMBL/GenBank/DDBJ whole genome shotgun (WGS) entry which is preliminary data.</text>
</comment>